<evidence type="ECO:0000259" key="6">
    <source>
        <dbReference type="PROSITE" id="PS51669"/>
    </source>
</evidence>
<dbReference type="InterPro" id="IPR006655">
    <property type="entry name" value="Mopterin_OxRdtase_prok_CS"/>
</dbReference>
<dbReference type="Gene3D" id="2.20.25.90">
    <property type="entry name" value="ADC-like domains"/>
    <property type="match status" value="1"/>
</dbReference>
<dbReference type="PANTHER" id="PTHR43105">
    <property type="entry name" value="RESPIRATORY NITRATE REDUCTASE"/>
    <property type="match status" value="1"/>
</dbReference>
<keyword evidence="3" id="KW-0479">Metal-binding</keyword>
<evidence type="ECO:0000256" key="1">
    <source>
        <dbReference type="ARBA" id="ARBA00001942"/>
    </source>
</evidence>
<dbReference type="PROSITE" id="PS00490">
    <property type="entry name" value="MOLYBDOPTERIN_PROK_2"/>
    <property type="match status" value="1"/>
</dbReference>
<dbReference type="Pfam" id="PF01568">
    <property type="entry name" value="Molydop_binding"/>
    <property type="match status" value="1"/>
</dbReference>
<dbReference type="SUPFAM" id="SSF53706">
    <property type="entry name" value="Formate dehydrogenase/DMSO reductase, domains 1-3"/>
    <property type="match status" value="1"/>
</dbReference>
<dbReference type="NCBIfam" id="NF047855">
    <property type="entry name" value="AssmNtatRedNasC"/>
    <property type="match status" value="1"/>
</dbReference>
<evidence type="ECO:0000256" key="2">
    <source>
        <dbReference type="ARBA" id="ARBA00022485"/>
    </source>
</evidence>
<dbReference type="Proteomes" id="UP000186030">
    <property type="component" value="Unassembled WGS sequence"/>
</dbReference>
<accession>A0A1Q5SRU4</accession>
<comment type="caution">
    <text evidence="7">The sequence shown here is derived from an EMBL/GenBank/DDBJ whole genome shotgun (WGS) entry which is preliminary data.</text>
</comment>
<dbReference type="AlphaFoldDB" id="A0A1Q5SRU4"/>
<dbReference type="Gene3D" id="2.40.40.20">
    <property type="match status" value="1"/>
</dbReference>
<dbReference type="Gene3D" id="3.40.228.10">
    <property type="entry name" value="Dimethylsulfoxide Reductase, domain 2"/>
    <property type="match status" value="1"/>
</dbReference>
<evidence type="ECO:0000256" key="4">
    <source>
        <dbReference type="ARBA" id="ARBA00023004"/>
    </source>
</evidence>
<proteinExistence type="predicted"/>
<dbReference type="GO" id="GO:0051539">
    <property type="term" value="F:4 iron, 4 sulfur cluster binding"/>
    <property type="evidence" value="ECO:0007669"/>
    <property type="project" value="UniProtKB-KW"/>
</dbReference>
<evidence type="ECO:0000313" key="7">
    <source>
        <dbReference type="EMBL" id="OKO90719.1"/>
    </source>
</evidence>
<name>A0A1Q5SRU4_9BACL</name>
<dbReference type="GO" id="GO:0043546">
    <property type="term" value="F:molybdopterin cofactor binding"/>
    <property type="evidence" value="ECO:0007669"/>
    <property type="project" value="InterPro"/>
</dbReference>
<keyword evidence="2" id="KW-0004">4Fe-4S</keyword>
<dbReference type="SUPFAM" id="SSF50692">
    <property type="entry name" value="ADC-like"/>
    <property type="match status" value="1"/>
</dbReference>
<evidence type="ECO:0000256" key="3">
    <source>
        <dbReference type="ARBA" id="ARBA00022723"/>
    </source>
</evidence>
<organism evidence="7 8">
    <name type="scientific">Geobacillus proteiniphilus</name>
    <dbReference type="NCBI Taxonomy" id="860353"/>
    <lineage>
        <taxon>Bacteria</taxon>
        <taxon>Bacillati</taxon>
        <taxon>Bacillota</taxon>
        <taxon>Bacilli</taxon>
        <taxon>Bacillales</taxon>
        <taxon>Anoxybacillaceae</taxon>
        <taxon>Geobacillus</taxon>
    </lineage>
</organism>
<dbReference type="Pfam" id="PF00384">
    <property type="entry name" value="Molybdopterin"/>
    <property type="match status" value="1"/>
</dbReference>
<dbReference type="Pfam" id="PF04879">
    <property type="entry name" value="Molybdop_Fe4S4"/>
    <property type="match status" value="1"/>
</dbReference>
<comment type="cofactor">
    <cofactor evidence="1">
        <name>Mo-bis(molybdopterin guanine dinucleotide)</name>
        <dbReference type="ChEBI" id="CHEBI:60539"/>
    </cofactor>
</comment>
<reference evidence="7 8" key="1">
    <citation type="submission" date="2016-11" db="EMBL/GenBank/DDBJ databases">
        <authorList>
            <person name="Kadnikov V."/>
            <person name="Nazina T."/>
        </authorList>
    </citation>
    <scope>NUCLEOTIDE SEQUENCE [LARGE SCALE GENOMIC DNA]</scope>
    <source>
        <strain evidence="7 8">1017</strain>
    </source>
</reference>
<evidence type="ECO:0000256" key="5">
    <source>
        <dbReference type="ARBA" id="ARBA00023014"/>
    </source>
</evidence>
<dbReference type="RefSeq" id="WP_074044358.1">
    <property type="nucleotide sequence ID" value="NZ_MQMG01000044.1"/>
</dbReference>
<dbReference type="Gene3D" id="3.40.50.740">
    <property type="match status" value="1"/>
</dbReference>
<keyword evidence="5" id="KW-0411">Iron-sulfur</keyword>
<keyword evidence="4" id="KW-0408">Iron</keyword>
<dbReference type="InterPro" id="IPR009010">
    <property type="entry name" value="Asp_de-COase-like_dom_sf"/>
</dbReference>
<dbReference type="CDD" id="cd02754">
    <property type="entry name" value="MopB_Nitrate-R-NapA-like"/>
    <property type="match status" value="1"/>
</dbReference>
<evidence type="ECO:0000313" key="8">
    <source>
        <dbReference type="Proteomes" id="UP000186030"/>
    </source>
</evidence>
<dbReference type="InterPro" id="IPR006657">
    <property type="entry name" value="MoPterin_dinucl-bd_dom"/>
</dbReference>
<dbReference type="GO" id="GO:0022904">
    <property type="term" value="P:respiratory electron transport chain"/>
    <property type="evidence" value="ECO:0007669"/>
    <property type="project" value="TreeGrafter"/>
</dbReference>
<dbReference type="CDD" id="cd00508">
    <property type="entry name" value="MopB_CT_Fdh-Nap-like"/>
    <property type="match status" value="1"/>
</dbReference>
<feature type="domain" description="4Fe-4S Mo/W bis-MGD-type" evidence="6">
    <location>
        <begin position="21"/>
        <end position="79"/>
    </location>
</feature>
<dbReference type="PANTHER" id="PTHR43105:SF10">
    <property type="entry name" value="NADH-QUINONE OXIDOREDUCTASE SUBUNIT G"/>
    <property type="match status" value="1"/>
</dbReference>
<dbReference type="GO" id="GO:0003954">
    <property type="term" value="F:NADH dehydrogenase activity"/>
    <property type="evidence" value="ECO:0007669"/>
    <property type="project" value="TreeGrafter"/>
</dbReference>
<dbReference type="InterPro" id="IPR050123">
    <property type="entry name" value="Prok_molybdopt-oxidoreductase"/>
</dbReference>
<dbReference type="GO" id="GO:0046872">
    <property type="term" value="F:metal ion binding"/>
    <property type="evidence" value="ECO:0007669"/>
    <property type="project" value="UniProtKB-KW"/>
</dbReference>
<dbReference type="EMBL" id="MQMG01000044">
    <property type="protein sequence ID" value="OKO90719.1"/>
    <property type="molecule type" value="Genomic_DNA"/>
</dbReference>
<dbReference type="InterPro" id="IPR006656">
    <property type="entry name" value="Mopterin_OxRdtase"/>
</dbReference>
<protein>
    <submittedName>
        <fullName evidence="7">Assimilatory nitrate reductase large subunit</fullName>
    </submittedName>
</protein>
<sequence>MTMTNELLRYFRAKEKERASETAAATQCPFCSVQCTLQLVEERIVERRRYKAVPTDNPTSNGRLCLKGMNAHQHALHPERLLVPLAKVDGRFVRVSWEEALSLIVERIISIQKEDGVDAFAVYGGGSLTNEEAYLLGKFARVALKTRHIDYNGRFCMSAAAAAMNDAFGLDRGLTNPLSDIPLAQTIILAGTNIAECQPTLMPYFYEAKKNGAFIIVVDPRETKTAALADLHLPLKPGTDAALAVGIGKVLLDEGFIDEAFVRERTVGFAEWKQHIEAVEMDEIVRLTDVPEEKIRLAARKYGEAADAIVLTARGLEQQADGYAAVRHWMNVVLATGKIGRPGSGFGSITGQGNGQGGREHGQKADQLPGYRSIEHPEHRRYIANIWGISPDELPRKGVSAYEMMQKIGAGEITGLLVMGSNPVVSSPNAAFVAKAMQKLKFLVVADMFLSETAELADLVLPVSSYLEDEGTVTNVEGRVCFRPAARKRPGEVKHDWEILCAIAHKLGKGRCFSFTSAEEIFNELRLASRGGKADYYGVTYERLRRERVYWPCPDPHHPGTPRLFTERFAHPDGKARFAVLPFRPEKEETDEWYPLYLTTGRVLAHYLSGTQTRRSPALSARQPEATVEIHPRTAKRYGIGPGMLVRIETRRGAAVARSRYNDQIREDTIFVPFHWSGLGQINNVTSDELDPHCRMPAFKRCAARVRPVVDLGRN</sequence>
<dbReference type="GO" id="GO:0016020">
    <property type="term" value="C:membrane"/>
    <property type="evidence" value="ECO:0007669"/>
    <property type="project" value="TreeGrafter"/>
</dbReference>
<reference evidence="8" key="2">
    <citation type="submission" date="2017-01" db="EMBL/GenBank/DDBJ databases">
        <title>Genome sequencing and annotation of Geobacillus sp. 1017, a Hydrocarbon-Oxidizing Thermophilic Bacterium Isolated from a Heavy Oil Reservoir (China).</title>
        <authorList>
            <person name="Kadnikov V.V."/>
            <person name="Mardanov A.V."/>
            <person name="Poltaraus A.B."/>
            <person name="Sokolova D.S."/>
            <person name="Semenova E.M."/>
            <person name="Ravin N.V."/>
            <person name="Tourova T.P."/>
            <person name="Nazina T.N."/>
        </authorList>
    </citation>
    <scope>NUCLEOTIDE SEQUENCE [LARGE SCALE GENOMIC DNA]</scope>
    <source>
        <strain evidence="8">1017</strain>
    </source>
</reference>
<gene>
    <name evidence="7" type="ORF">BRO54_2979</name>
</gene>
<dbReference type="InterPro" id="IPR006963">
    <property type="entry name" value="Mopterin_OxRdtase_4Fe-4S_dom"/>
</dbReference>
<dbReference type="PROSITE" id="PS51669">
    <property type="entry name" value="4FE4S_MOW_BIS_MGD"/>
    <property type="match status" value="1"/>
</dbReference>
<dbReference type="SMART" id="SM00926">
    <property type="entry name" value="Molybdop_Fe4S4"/>
    <property type="match status" value="1"/>
</dbReference>